<keyword evidence="5" id="KW-0808">Transferase</keyword>
<dbReference type="InterPro" id="IPR036890">
    <property type="entry name" value="HATPase_C_sf"/>
</dbReference>
<dbReference type="InterPro" id="IPR036097">
    <property type="entry name" value="HisK_dim/P_sf"/>
</dbReference>
<dbReference type="EC" id="2.7.13.3" evidence="3"/>
<keyword evidence="8 16" id="KW-0418">Kinase</keyword>
<dbReference type="GO" id="GO:0000155">
    <property type="term" value="F:phosphorelay sensor kinase activity"/>
    <property type="evidence" value="ECO:0007669"/>
    <property type="project" value="InterPro"/>
</dbReference>
<dbReference type="AlphaFoldDB" id="A0A256FTE8"/>
<dbReference type="Gene3D" id="1.10.287.130">
    <property type="match status" value="1"/>
</dbReference>
<comment type="catalytic activity">
    <reaction evidence="1">
        <text>ATP + protein L-histidine = ADP + protein N-phospho-L-histidine.</text>
        <dbReference type="EC" id="2.7.13.3"/>
    </reaction>
</comment>
<evidence type="ECO:0000256" key="1">
    <source>
        <dbReference type="ARBA" id="ARBA00000085"/>
    </source>
</evidence>
<dbReference type="OrthoDB" id="9809766at2"/>
<evidence type="ECO:0000256" key="8">
    <source>
        <dbReference type="ARBA" id="ARBA00022777"/>
    </source>
</evidence>
<dbReference type="InterPro" id="IPR003660">
    <property type="entry name" value="HAMP_dom"/>
</dbReference>
<accession>A0A256FTE8</accession>
<evidence type="ECO:0000256" key="12">
    <source>
        <dbReference type="ARBA" id="ARBA00023136"/>
    </source>
</evidence>
<evidence type="ECO:0000313" key="16">
    <source>
        <dbReference type="EMBL" id="OYR17711.1"/>
    </source>
</evidence>
<keyword evidence="11" id="KW-0902">Two-component regulatory system</keyword>
<evidence type="ECO:0000256" key="6">
    <source>
        <dbReference type="ARBA" id="ARBA00022692"/>
    </source>
</evidence>
<proteinExistence type="predicted"/>
<evidence type="ECO:0000256" key="10">
    <source>
        <dbReference type="ARBA" id="ARBA00022989"/>
    </source>
</evidence>
<dbReference type="InterPro" id="IPR003594">
    <property type="entry name" value="HATPase_dom"/>
</dbReference>
<feature type="transmembrane region" description="Helical" evidence="13">
    <location>
        <begin position="152"/>
        <end position="175"/>
    </location>
</feature>
<keyword evidence="6 13" id="KW-0812">Transmembrane</keyword>
<feature type="domain" description="Histidine kinase" evidence="14">
    <location>
        <begin position="236"/>
        <end position="448"/>
    </location>
</feature>
<gene>
    <name evidence="16" type="ORF">CEV33_4941</name>
</gene>
<dbReference type="SUPFAM" id="SSF47384">
    <property type="entry name" value="Homodimeric domain of signal transducing histidine kinase"/>
    <property type="match status" value="1"/>
</dbReference>
<evidence type="ECO:0000259" key="14">
    <source>
        <dbReference type="PROSITE" id="PS50109"/>
    </source>
</evidence>
<dbReference type="PROSITE" id="PS50109">
    <property type="entry name" value="HIS_KIN"/>
    <property type="match status" value="1"/>
</dbReference>
<dbReference type="SUPFAM" id="SSF55874">
    <property type="entry name" value="ATPase domain of HSP90 chaperone/DNA topoisomerase II/histidine kinase"/>
    <property type="match status" value="1"/>
</dbReference>
<name>A0A256FTE8_9HYPH</name>
<feature type="domain" description="HAMP" evidence="15">
    <location>
        <begin position="176"/>
        <end position="228"/>
    </location>
</feature>
<evidence type="ECO:0000256" key="11">
    <source>
        <dbReference type="ARBA" id="ARBA00023012"/>
    </source>
</evidence>
<dbReference type="PANTHER" id="PTHR45436:SF14">
    <property type="entry name" value="SENSOR PROTEIN QSEC"/>
    <property type="match status" value="1"/>
</dbReference>
<dbReference type="Pfam" id="PF08521">
    <property type="entry name" value="2CSK_N"/>
    <property type="match status" value="1"/>
</dbReference>
<dbReference type="GO" id="GO:0005524">
    <property type="term" value="F:ATP binding"/>
    <property type="evidence" value="ECO:0007669"/>
    <property type="project" value="UniProtKB-KW"/>
</dbReference>
<dbReference type="Gene3D" id="3.30.565.10">
    <property type="entry name" value="Histidine kinase-like ATPase, C-terminal domain"/>
    <property type="match status" value="1"/>
</dbReference>
<keyword evidence="17" id="KW-1185">Reference proteome</keyword>
<dbReference type="PRINTS" id="PR00344">
    <property type="entry name" value="BCTRLSENSOR"/>
</dbReference>
<evidence type="ECO:0000256" key="7">
    <source>
        <dbReference type="ARBA" id="ARBA00022741"/>
    </source>
</evidence>
<dbReference type="SMART" id="SM00387">
    <property type="entry name" value="HATPase_c"/>
    <property type="match status" value="1"/>
</dbReference>
<evidence type="ECO:0000256" key="5">
    <source>
        <dbReference type="ARBA" id="ARBA00022679"/>
    </source>
</evidence>
<keyword evidence="4" id="KW-0597">Phosphoprotein</keyword>
<keyword evidence="10 13" id="KW-1133">Transmembrane helix</keyword>
<dbReference type="InterPro" id="IPR013727">
    <property type="entry name" value="2CSK_N"/>
</dbReference>
<dbReference type="CDD" id="cd00082">
    <property type="entry name" value="HisKA"/>
    <property type="match status" value="1"/>
</dbReference>
<evidence type="ECO:0000256" key="2">
    <source>
        <dbReference type="ARBA" id="ARBA00004141"/>
    </source>
</evidence>
<evidence type="ECO:0000256" key="4">
    <source>
        <dbReference type="ARBA" id="ARBA00022553"/>
    </source>
</evidence>
<protein>
    <recommendedName>
        <fullName evidence="3">histidine kinase</fullName>
        <ecNumber evidence="3">2.7.13.3</ecNumber>
    </recommendedName>
</protein>
<dbReference type="GO" id="GO:0005886">
    <property type="term" value="C:plasma membrane"/>
    <property type="evidence" value="ECO:0007669"/>
    <property type="project" value="TreeGrafter"/>
</dbReference>
<organism evidence="16 17">
    <name type="scientific">Brucella grignonensis</name>
    <dbReference type="NCBI Taxonomy" id="94627"/>
    <lineage>
        <taxon>Bacteria</taxon>
        <taxon>Pseudomonadati</taxon>
        <taxon>Pseudomonadota</taxon>
        <taxon>Alphaproteobacteria</taxon>
        <taxon>Hyphomicrobiales</taxon>
        <taxon>Brucellaceae</taxon>
        <taxon>Brucella/Ochrobactrum group</taxon>
        <taxon>Brucella</taxon>
    </lineage>
</organism>
<keyword evidence="12 13" id="KW-0472">Membrane</keyword>
<reference evidence="16 17" key="1">
    <citation type="submission" date="2017-07" db="EMBL/GenBank/DDBJ databases">
        <title>Phylogenetic study on the rhizospheric bacterium Ochrobactrum sp. A44.</title>
        <authorList>
            <person name="Krzyzanowska D.M."/>
            <person name="Ossowicki A."/>
            <person name="Rajewska M."/>
            <person name="Maciag T."/>
            <person name="Kaczynski Z."/>
            <person name="Czerwicka M."/>
            <person name="Jafra S."/>
        </authorList>
    </citation>
    <scope>NUCLEOTIDE SEQUENCE [LARGE SCALE GENOMIC DNA]</scope>
    <source>
        <strain evidence="16 17">OgA9a</strain>
    </source>
</reference>
<dbReference type="SMART" id="SM00388">
    <property type="entry name" value="HisKA"/>
    <property type="match status" value="1"/>
</dbReference>
<dbReference type="Pfam" id="PF02518">
    <property type="entry name" value="HATPase_c"/>
    <property type="match status" value="1"/>
</dbReference>
<keyword evidence="7" id="KW-0547">Nucleotide-binding</keyword>
<dbReference type="PANTHER" id="PTHR45436">
    <property type="entry name" value="SENSOR HISTIDINE KINASE YKOH"/>
    <property type="match status" value="1"/>
</dbReference>
<feature type="transmembrane region" description="Helical" evidence="13">
    <location>
        <begin position="6"/>
        <end position="29"/>
    </location>
</feature>
<dbReference type="PROSITE" id="PS50885">
    <property type="entry name" value="HAMP"/>
    <property type="match status" value="1"/>
</dbReference>
<comment type="caution">
    <text evidence="16">The sequence shown here is derived from an EMBL/GenBank/DDBJ whole genome shotgun (WGS) entry which is preliminary data.</text>
</comment>
<dbReference type="Pfam" id="PF00512">
    <property type="entry name" value="HisKA"/>
    <property type="match status" value="1"/>
</dbReference>
<evidence type="ECO:0000256" key="13">
    <source>
        <dbReference type="SAM" id="Phobius"/>
    </source>
</evidence>
<evidence type="ECO:0000256" key="9">
    <source>
        <dbReference type="ARBA" id="ARBA00022840"/>
    </source>
</evidence>
<dbReference type="InterPro" id="IPR003661">
    <property type="entry name" value="HisK_dim/P_dom"/>
</dbReference>
<evidence type="ECO:0000313" key="17">
    <source>
        <dbReference type="Proteomes" id="UP000216478"/>
    </source>
</evidence>
<evidence type="ECO:0000259" key="15">
    <source>
        <dbReference type="PROSITE" id="PS50885"/>
    </source>
</evidence>
<dbReference type="InterPro" id="IPR005467">
    <property type="entry name" value="His_kinase_dom"/>
</dbReference>
<keyword evidence="9" id="KW-0067">ATP-binding</keyword>
<dbReference type="RefSeq" id="WP_094538802.1">
    <property type="nucleotide sequence ID" value="NZ_JBHEER010000014.1"/>
</dbReference>
<sequence length="470" mass="51366">MTSIRSRLFLILMITTGVVWMSAIAWIYLSTRAEVERVLDARLIEAARMVSSLITSQEIDPSRAAQIPPVVSAQHTSYERQLSCQIWAFNGTLVGRSDAAPTTPLTESGDGFSETLVDGEIWRVYAVANADLGMRVLVGDNMRVRDRLVEDVIRGLALPALLILPILAGLIWLSVRQGLAPMSAMARTLETRPASDLSALPDIDTPKEIVPVIRSLNGLFGRVSAARERERDFTAFAAHELRTPIAGLKTQAQVALGSEDPEIRSNALRQIVIGVDRTSRLVRQLTDLTNTESGEITTTKRDVNLGRILGQLADDIDQHYSDTATIEVDQALASICLSVDPSLFTLASRNLLENAALHSGRDGVVHCWVRNGADGFAIVIDDSGPGIPEEELPKVRDRFFRGRNKTVMGSGLGLAIADLAIKRIGGEVYLANRREGGLRAELRFSDTVQTDCLEKASPRQRQEDPLKSIA</sequence>
<dbReference type="Proteomes" id="UP000216478">
    <property type="component" value="Unassembled WGS sequence"/>
</dbReference>
<evidence type="ECO:0000256" key="3">
    <source>
        <dbReference type="ARBA" id="ARBA00012438"/>
    </source>
</evidence>
<dbReference type="InterPro" id="IPR004358">
    <property type="entry name" value="Sig_transdc_His_kin-like_C"/>
</dbReference>
<dbReference type="InterPro" id="IPR050428">
    <property type="entry name" value="TCS_sensor_his_kinase"/>
</dbReference>
<comment type="subcellular location">
    <subcellularLocation>
        <location evidence="2">Membrane</location>
        <topology evidence="2">Multi-pass membrane protein</topology>
    </subcellularLocation>
</comment>
<dbReference type="EMBL" id="NNRL01000143">
    <property type="protein sequence ID" value="OYR17711.1"/>
    <property type="molecule type" value="Genomic_DNA"/>
</dbReference>